<protein>
    <submittedName>
        <fullName evidence="1">Uncharacterized protein</fullName>
    </submittedName>
</protein>
<evidence type="ECO:0000313" key="1">
    <source>
        <dbReference type="EMBL" id="JAH05558.1"/>
    </source>
</evidence>
<dbReference type="AlphaFoldDB" id="A0A0E9PNY2"/>
<reference evidence="1" key="2">
    <citation type="journal article" date="2015" name="Fish Shellfish Immunol.">
        <title>Early steps in the European eel (Anguilla anguilla)-Vibrio vulnificus interaction in the gills: Role of the RtxA13 toxin.</title>
        <authorList>
            <person name="Callol A."/>
            <person name="Pajuelo D."/>
            <person name="Ebbesson L."/>
            <person name="Teles M."/>
            <person name="MacKenzie S."/>
            <person name="Amaro C."/>
        </authorList>
    </citation>
    <scope>NUCLEOTIDE SEQUENCE</scope>
</reference>
<organism evidence="1">
    <name type="scientific">Anguilla anguilla</name>
    <name type="common">European freshwater eel</name>
    <name type="synonym">Muraena anguilla</name>
    <dbReference type="NCBI Taxonomy" id="7936"/>
    <lineage>
        <taxon>Eukaryota</taxon>
        <taxon>Metazoa</taxon>
        <taxon>Chordata</taxon>
        <taxon>Craniata</taxon>
        <taxon>Vertebrata</taxon>
        <taxon>Euteleostomi</taxon>
        <taxon>Actinopterygii</taxon>
        <taxon>Neopterygii</taxon>
        <taxon>Teleostei</taxon>
        <taxon>Anguilliformes</taxon>
        <taxon>Anguillidae</taxon>
        <taxon>Anguilla</taxon>
    </lineage>
</organism>
<accession>A0A0E9PNY2</accession>
<dbReference type="EMBL" id="GBXM01103019">
    <property type="protein sequence ID" value="JAH05558.1"/>
    <property type="molecule type" value="Transcribed_RNA"/>
</dbReference>
<proteinExistence type="predicted"/>
<reference evidence="1" key="1">
    <citation type="submission" date="2014-11" db="EMBL/GenBank/DDBJ databases">
        <authorList>
            <person name="Amaro Gonzalez C."/>
        </authorList>
    </citation>
    <scope>NUCLEOTIDE SEQUENCE</scope>
</reference>
<sequence length="78" mass="8849">MEFTLGNYSYEPVSGICWPGLIDLYQGATTLVLLTCITDLLPWSCRFAMSPGLHFHPKFRLKKSDEVSYSNCMINCSH</sequence>
<name>A0A0E9PNY2_ANGAN</name>